<dbReference type="RefSeq" id="WP_126841514.1">
    <property type="nucleotide sequence ID" value="NZ_PIQH01000004.1"/>
</dbReference>
<keyword evidence="1" id="KW-1133">Transmembrane helix</keyword>
<evidence type="ECO:0000313" key="3">
    <source>
        <dbReference type="Proteomes" id="UP000287996"/>
    </source>
</evidence>
<protein>
    <submittedName>
        <fullName evidence="2">Uncharacterized protein</fullName>
    </submittedName>
</protein>
<feature type="transmembrane region" description="Helical" evidence="1">
    <location>
        <begin position="7"/>
        <end position="30"/>
    </location>
</feature>
<reference evidence="2 3" key="1">
    <citation type="journal article" date="2011" name="Front. Microbiol.">
        <title>Genomic signatures of strain selection and enhancement in Bacillus atrophaeus var. globigii, a historical biowarfare simulant.</title>
        <authorList>
            <person name="Gibbons H.S."/>
            <person name="Broomall S.M."/>
            <person name="McNew L.A."/>
            <person name="Daligault H."/>
            <person name="Chapman C."/>
            <person name="Bruce D."/>
            <person name="Karavis M."/>
            <person name="Krepps M."/>
            <person name="McGregor P.A."/>
            <person name="Hong C."/>
            <person name="Park K.H."/>
            <person name="Akmal A."/>
            <person name="Feldman A."/>
            <person name="Lin J.S."/>
            <person name="Chang W.E."/>
            <person name="Higgs B.W."/>
            <person name="Demirev P."/>
            <person name="Lindquist J."/>
            <person name="Liem A."/>
            <person name="Fochler E."/>
            <person name="Read T.D."/>
            <person name="Tapia R."/>
            <person name="Johnson S."/>
            <person name="Bishop-Lilly K.A."/>
            <person name="Detter C."/>
            <person name="Han C."/>
            <person name="Sozhamannan S."/>
            <person name="Rosenzweig C.N."/>
            <person name="Skowronski E.W."/>
        </authorList>
    </citation>
    <scope>NUCLEOTIDE SEQUENCE [LARGE SCALE GENOMIC DNA]</scope>
    <source>
        <strain evidence="2 3">CC-PW-9</strain>
    </source>
</reference>
<evidence type="ECO:0000256" key="1">
    <source>
        <dbReference type="SAM" id="Phobius"/>
    </source>
</evidence>
<gene>
    <name evidence="2" type="ORF">CWI84_05190</name>
</gene>
<feature type="transmembrane region" description="Helical" evidence="1">
    <location>
        <begin position="46"/>
        <end position="64"/>
    </location>
</feature>
<sequence>MTNILDAFIFAVLVASGCLGLTSLLMFFFHKNPEDAEAQQRERVEYSFFGLAGIIIMLVAWYAIA</sequence>
<keyword evidence="1" id="KW-0472">Membrane</keyword>
<name>A0A432ZRC4_9GAMM</name>
<comment type="caution">
    <text evidence="2">The sequence shown here is derived from an EMBL/GenBank/DDBJ whole genome shotgun (WGS) entry which is preliminary data.</text>
</comment>
<accession>A0A432ZRC4</accession>
<keyword evidence="3" id="KW-1185">Reference proteome</keyword>
<organism evidence="2 3">
    <name type="scientific">Idiomarina tyrosinivorans</name>
    <dbReference type="NCBI Taxonomy" id="1445662"/>
    <lineage>
        <taxon>Bacteria</taxon>
        <taxon>Pseudomonadati</taxon>
        <taxon>Pseudomonadota</taxon>
        <taxon>Gammaproteobacteria</taxon>
        <taxon>Alteromonadales</taxon>
        <taxon>Idiomarinaceae</taxon>
        <taxon>Idiomarina</taxon>
    </lineage>
</organism>
<evidence type="ECO:0000313" key="2">
    <source>
        <dbReference type="EMBL" id="RUO80457.1"/>
    </source>
</evidence>
<proteinExistence type="predicted"/>
<keyword evidence="1" id="KW-0812">Transmembrane</keyword>
<dbReference type="EMBL" id="PIQH01000004">
    <property type="protein sequence ID" value="RUO80457.1"/>
    <property type="molecule type" value="Genomic_DNA"/>
</dbReference>
<dbReference type="OrthoDB" id="6388369at2"/>
<dbReference type="AlphaFoldDB" id="A0A432ZRC4"/>
<dbReference type="Proteomes" id="UP000287996">
    <property type="component" value="Unassembled WGS sequence"/>
</dbReference>